<name>A0AA88D177_FICCA</name>
<dbReference type="Proteomes" id="UP001187192">
    <property type="component" value="Unassembled WGS sequence"/>
</dbReference>
<evidence type="ECO:0000313" key="2">
    <source>
        <dbReference type="EMBL" id="GMN37422.1"/>
    </source>
</evidence>
<feature type="region of interest" description="Disordered" evidence="1">
    <location>
        <begin position="185"/>
        <end position="207"/>
    </location>
</feature>
<sequence>MQFVGTTESRRNWKVVVLKDRAKSEAIHGELVGHSESEANSHSKAKTDCHEPTLTTNHGAQVGRPDVARVTTSYENVGRPDVATSYGNVGRPDVAYVAKTNYENVGRPDVADVKTYYQNVGRPDIANVKTYYEKVGSWQARQGRCQNLRTMVMLAGQMLSMPKFTIRMSEDQMLPKSKTYYENVGTPDAADAETNYENVGRPDVAVA</sequence>
<gene>
    <name evidence="2" type="ORF">TIFTF001_006796</name>
</gene>
<evidence type="ECO:0000256" key="1">
    <source>
        <dbReference type="SAM" id="MobiDB-lite"/>
    </source>
</evidence>
<keyword evidence="3" id="KW-1185">Reference proteome</keyword>
<dbReference type="AlphaFoldDB" id="A0AA88D177"/>
<organism evidence="2 3">
    <name type="scientific">Ficus carica</name>
    <name type="common">Common fig</name>
    <dbReference type="NCBI Taxonomy" id="3494"/>
    <lineage>
        <taxon>Eukaryota</taxon>
        <taxon>Viridiplantae</taxon>
        <taxon>Streptophyta</taxon>
        <taxon>Embryophyta</taxon>
        <taxon>Tracheophyta</taxon>
        <taxon>Spermatophyta</taxon>
        <taxon>Magnoliopsida</taxon>
        <taxon>eudicotyledons</taxon>
        <taxon>Gunneridae</taxon>
        <taxon>Pentapetalae</taxon>
        <taxon>rosids</taxon>
        <taxon>fabids</taxon>
        <taxon>Rosales</taxon>
        <taxon>Moraceae</taxon>
        <taxon>Ficeae</taxon>
        <taxon>Ficus</taxon>
    </lineage>
</organism>
<proteinExistence type="predicted"/>
<feature type="compositionally biased region" description="Basic and acidic residues" evidence="1">
    <location>
        <begin position="28"/>
        <end position="51"/>
    </location>
</feature>
<feature type="region of interest" description="Disordered" evidence="1">
    <location>
        <begin position="28"/>
        <end position="60"/>
    </location>
</feature>
<evidence type="ECO:0000313" key="3">
    <source>
        <dbReference type="Proteomes" id="UP001187192"/>
    </source>
</evidence>
<protein>
    <submittedName>
        <fullName evidence="2">Uncharacterized protein</fullName>
    </submittedName>
</protein>
<dbReference type="EMBL" id="BTGU01000007">
    <property type="protein sequence ID" value="GMN37422.1"/>
    <property type="molecule type" value="Genomic_DNA"/>
</dbReference>
<reference evidence="2" key="1">
    <citation type="submission" date="2023-07" db="EMBL/GenBank/DDBJ databases">
        <title>draft genome sequence of fig (Ficus carica).</title>
        <authorList>
            <person name="Takahashi T."/>
            <person name="Nishimura K."/>
        </authorList>
    </citation>
    <scope>NUCLEOTIDE SEQUENCE</scope>
</reference>
<comment type="caution">
    <text evidence="2">The sequence shown here is derived from an EMBL/GenBank/DDBJ whole genome shotgun (WGS) entry which is preliminary data.</text>
</comment>
<accession>A0AA88D177</accession>